<evidence type="ECO:0000313" key="1">
    <source>
        <dbReference type="EMBL" id="AYG80360.1"/>
    </source>
</evidence>
<name>A0A387HHK5_9ACTN</name>
<dbReference type="RefSeq" id="WP_162952521.1">
    <property type="nucleotide sequence ID" value="NZ_CP032698.1"/>
</dbReference>
<protein>
    <submittedName>
        <fullName evidence="1">Uncharacterized protein</fullName>
    </submittedName>
</protein>
<dbReference type="Proteomes" id="UP000271554">
    <property type="component" value="Chromosome"/>
</dbReference>
<sequence>MTVQPAGVQACCHDGVLTDEPIKVGEVHTPAGVGAEVFSCPQHLPLYRAQDEMGPAS</sequence>
<gene>
    <name evidence="1" type="ORF">DWB77_02491</name>
</gene>
<dbReference type="EMBL" id="CP032698">
    <property type="protein sequence ID" value="AYG80360.1"/>
    <property type="molecule type" value="Genomic_DNA"/>
</dbReference>
<dbReference type="KEGG" id="shun:DWB77_02491"/>
<evidence type="ECO:0000313" key="2">
    <source>
        <dbReference type="Proteomes" id="UP000271554"/>
    </source>
</evidence>
<proteinExistence type="predicted"/>
<organism evidence="1 2">
    <name type="scientific">Streptomyces hundungensis</name>
    <dbReference type="NCBI Taxonomy" id="1077946"/>
    <lineage>
        <taxon>Bacteria</taxon>
        <taxon>Bacillati</taxon>
        <taxon>Actinomycetota</taxon>
        <taxon>Actinomycetes</taxon>
        <taxon>Kitasatosporales</taxon>
        <taxon>Streptomycetaceae</taxon>
        <taxon>Streptomyces</taxon>
    </lineage>
</organism>
<reference evidence="1 2" key="1">
    <citation type="submission" date="2018-10" db="EMBL/GenBank/DDBJ databases">
        <title>Relationship between Morphology and Antimicrobial Activity in Streptomyces.</title>
        <authorList>
            <person name="Kang H.J."/>
            <person name="Kim S.B."/>
        </authorList>
    </citation>
    <scope>NUCLEOTIDE SEQUENCE [LARGE SCALE GENOMIC DNA]</scope>
    <source>
        <strain evidence="1 2">BH38</strain>
    </source>
</reference>
<accession>A0A387HHK5</accession>
<keyword evidence="2" id="KW-1185">Reference proteome</keyword>
<dbReference type="AlphaFoldDB" id="A0A387HHK5"/>